<feature type="transmembrane region" description="Helical" evidence="5">
    <location>
        <begin position="253"/>
        <end position="271"/>
    </location>
</feature>
<dbReference type="PANTHER" id="PTHR10924:SF30">
    <property type="entry name" value="MFS DOMAIN-CONTAINING PROTEIN"/>
    <property type="match status" value="1"/>
</dbReference>
<evidence type="ECO:0000256" key="4">
    <source>
        <dbReference type="ARBA" id="ARBA00023136"/>
    </source>
</evidence>
<keyword evidence="3 5" id="KW-1133">Transmembrane helix</keyword>
<evidence type="ECO:0000256" key="3">
    <source>
        <dbReference type="ARBA" id="ARBA00022989"/>
    </source>
</evidence>
<evidence type="ECO:0000256" key="5">
    <source>
        <dbReference type="SAM" id="Phobius"/>
    </source>
</evidence>
<feature type="transmembrane region" description="Helical" evidence="5">
    <location>
        <begin position="291"/>
        <end position="310"/>
    </location>
</feature>
<accession>A0A7E4VYZ2</accession>
<keyword evidence="6" id="KW-1185">Reference proteome</keyword>
<feature type="transmembrane region" description="Helical" evidence="5">
    <location>
        <begin position="195"/>
        <end position="217"/>
    </location>
</feature>
<keyword evidence="4 5" id="KW-0472">Membrane</keyword>
<reference evidence="6" key="1">
    <citation type="journal article" date="2013" name="Genetics">
        <title>The draft genome and transcriptome of Panagrellus redivivus are shaped by the harsh demands of a free-living lifestyle.</title>
        <authorList>
            <person name="Srinivasan J."/>
            <person name="Dillman A.R."/>
            <person name="Macchietto M.G."/>
            <person name="Heikkinen L."/>
            <person name="Lakso M."/>
            <person name="Fracchia K.M."/>
            <person name="Antoshechkin I."/>
            <person name="Mortazavi A."/>
            <person name="Wong G."/>
            <person name="Sternberg P.W."/>
        </authorList>
    </citation>
    <scope>NUCLEOTIDE SEQUENCE [LARGE SCALE GENOMIC DNA]</scope>
    <source>
        <strain evidence="6">MT8872</strain>
    </source>
</reference>
<dbReference type="SUPFAM" id="SSF103473">
    <property type="entry name" value="MFS general substrate transporter"/>
    <property type="match status" value="1"/>
</dbReference>
<dbReference type="PANTHER" id="PTHR10924">
    <property type="entry name" value="MAJOR FACILITATOR SUPERFAMILY PROTEIN-RELATED"/>
    <property type="match status" value="1"/>
</dbReference>
<dbReference type="Proteomes" id="UP000492821">
    <property type="component" value="Unassembled WGS sequence"/>
</dbReference>
<dbReference type="InterPro" id="IPR049680">
    <property type="entry name" value="FLVCR1-2_SLC49-like"/>
</dbReference>
<dbReference type="InterPro" id="IPR011701">
    <property type="entry name" value="MFS"/>
</dbReference>
<dbReference type="Pfam" id="PF07690">
    <property type="entry name" value="MFS_1"/>
    <property type="match status" value="1"/>
</dbReference>
<reference evidence="7" key="2">
    <citation type="submission" date="2020-10" db="UniProtKB">
        <authorList>
            <consortium name="WormBaseParasite"/>
        </authorList>
    </citation>
    <scope>IDENTIFICATION</scope>
</reference>
<keyword evidence="2 5" id="KW-0812">Transmembrane</keyword>
<dbReference type="CDD" id="cd17399">
    <property type="entry name" value="MFS_MFSD7"/>
    <property type="match status" value="1"/>
</dbReference>
<proteinExistence type="predicted"/>
<organism evidence="6 7">
    <name type="scientific">Panagrellus redivivus</name>
    <name type="common">Microworm</name>
    <dbReference type="NCBI Taxonomy" id="6233"/>
    <lineage>
        <taxon>Eukaryota</taxon>
        <taxon>Metazoa</taxon>
        <taxon>Ecdysozoa</taxon>
        <taxon>Nematoda</taxon>
        <taxon>Chromadorea</taxon>
        <taxon>Rhabditida</taxon>
        <taxon>Tylenchina</taxon>
        <taxon>Panagrolaimomorpha</taxon>
        <taxon>Panagrolaimoidea</taxon>
        <taxon>Panagrolaimidae</taxon>
        <taxon>Panagrellus</taxon>
    </lineage>
</organism>
<feature type="transmembrane region" description="Helical" evidence="5">
    <location>
        <begin position="171"/>
        <end position="189"/>
    </location>
</feature>
<sequence length="483" mass="52360">MRGRKAVLPRCASLSANMDAEADTYIAYPKRWFILAVVVLLNFSNAMTWITYAPISYFTKEYFGNTNAPTFYNSVFMVLSIPCGFAAMWSIDKHGLRTGCLIGVVCNLIGNVLRVLGALSFLSKPARFYTVLCGQCIAACAQPFIMFLTTKLAAFWFPDHQRALANTLGSMANPLGIAVMYATASLFVNNSHPDAFVLLNGIVAIPAVIAAALAFGVTSSVPPTPASASTNLVDIETPNFVEGLRRCIKSKSFLMLSVGIGGGLGLFNALYNNLQPALCVKGYSDSFSGGIGALLIVSGLIGAAVSGVYVDKTKKFEETMKCCFCVAGIAACSLTIALQYVNVHWWIALSIFVFGAFGFAIYPIGLELGVEVSFPVAEASSSGLLIIAGQLQGVLYIIITGFLTRDATPREMEVQTCMKTSDPKDVPDWQYAFIAWNVIVVGLIVIFVACFWPQYRRTQYEQATRTITTERPDTPPPQHEQEV</sequence>
<dbReference type="GO" id="GO:0022857">
    <property type="term" value="F:transmembrane transporter activity"/>
    <property type="evidence" value="ECO:0007669"/>
    <property type="project" value="InterPro"/>
</dbReference>
<feature type="transmembrane region" description="Helical" evidence="5">
    <location>
        <begin position="429"/>
        <end position="452"/>
    </location>
</feature>
<evidence type="ECO:0000256" key="1">
    <source>
        <dbReference type="ARBA" id="ARBA00004141"/>
    </source>
</evidence>
<dbReference type="WBParaSite" id="Pan_g510.t1">
    <property type="protein sequence ID" value="Pan_g510.t1"/>
    <property type="gene ID" value="Pan_g510"/>
</dbReference>
<feature type="transmembrane region" description="Helical" evidence="5">
    <location>
        <begin position="347"/>
        <end position="370"/>
    </location>
</feature>
<dbReference type="Gene3D" id="1.20.1250.20">
    <property type="entry name" value="MFS general substrate transporter like domains"/>
    <property type="match status" value="2"/>
</dbReference>
<name>A0A7E4VYZ2_PANRE</name>
<dbReference type="AlphaFoldDB" id="A0A7E4VYZ2"/>
<feature type="transmembrane region" description="Helical" evidence="5">
    <location>
        <begin position="101"/>
        <end position="122"/>
    </location>
</feature>
<evidence type="ECO:0000256" key="2">
    <source>
        <dbReference type="ARBA" id="ARBA00022692"/>
    </source>
</evidence>
<dbReference type="InterPro" id="IPR036259">
    <property type="entry name" value="MFS_trans_sf"/>
</dbReference>
<feature type="transmembrane region" description="Helical" evidence="5">
    <location>
        <begin position="32"/>
        <end position="51"/>
    </location>
</feature>
<evidence type="ECO:0000313" key="6">
    <source>
        <dbReference type="Proteomes" id="UP000492821"/>
    </source>
</evidence>
<feature type="transmembrane region" description="Helical" evidence="5">
    <location>
        <begin position="322"/>
        <end position="341"/>
    </location>
</feature>
<evidence type="ECO:0000313" key="7">
    <source>
        <dbReference type="WBParaSite" id="Pan_g510.t1"/>
    </source>
</evidence>
<protein>
    <submittedName>
        <fullName evidence="7">MFS domain-containing protein</fullName>
    </submittedName>
</protein>
<feature type="transmembrane region" description="Helical" evidence="5">
    <location>
        <begin position="382"/>
        <end position="403"/>
    </location>
</feature>
<dbReference type="GO" id="GO:0016020">
    <property type="term" value="C:membrane"/>
    <property type="evidence" value="ECO:0007669"/>
    <property type="project" value="UniProtKB-SubCell"/>
</dbReference>
<comment type="subcellular location">
    <subcellularLocation>
        <location evidence="1">Membrane</location>
        <topology evidence="1">Multi-pass membrane protein</topology>
    </subcellularLocation>
</comment>
<feature type="transmembrane region" description="Helical" evidence="5">
    <location>
        <begin position="71"/>
        <end position="89"/>
    </location>
</feature>
<feature type="transmembrane region" description="Helical" evidence="5">
    <location>
        <begin position="128"/>
        <end position="150"/>
    </location>
</feature>